<dbReference type="EMBL" id="JAMKFB020000022">
    <property type="protein sequence ID" value="KAL0159855.1"/>
    <property type="molecule type" value="Genomic_DNA"/>
</dbReference>
<keyword evidence="2" id="KW-1185">Reference proteome</keyword>
<organism evidence="1 2">
    <name type="scientific">Cirrhinus mrigala</name>
    <name type="common">Mrigala</name>
    <dbReference type="NCBI Taxonomy" id="683832"/>
    <lineage>
        <taxon>Eukaryota</taxon>
        <taxon>Metazoa</taxon>
        <taxon>Chordata</taxon>
        <taxon>Craniata</taxon>
        <taxon>Vertebrata</taxon>
        <taxon>Euteleostomi</taxon>
        <taxon>Actinopterygii</taxon>
        <taxon>Neopterygii</taxon>
        <taxon>Teleostei</taxon>
        <taxon>Ostariophysi</taxon>
        <taxon>Cypriniformes</taxon>
        <taxon>Cyprinidae</taxon>
        <taxon>Labeoninae</taxon>
        <taxon>Labeonini</taxon>
        <taxon>Cirrhinus</taxon>
    </lineage>
</organism>
<evidence type="ECO:0000313" key="1">
    <source>
        <dbReference type="EMBL" id="KAL0159855.1"/>
    </source>
</evidence>
<accession>A0ABD0NER6</accession>
<sequence>QQEGPEDNSRIHYIYTNPLPVGHEEDSTPPHTVSVHAPLTMQDYANDPKSGIILAPPVFYMQL</sequence>
<reference evidence="1 2" key="1">
    <citation type="submission" date="2024-05" db="EMBL/GenBank/DDBJ databases">
        <title>Genome sequencing and assembly of Indian major carp, Cirrhinus mrigala (Hamilton, 1822).</title>
        <authorList>
            <person name="Mohindra V."/>
            <person name="Chowdhury L.M."/>
            <person name="Lal K."/>
            <person name="Jena J.K."/>
        </authorList>
    </citation>
    <scope>NUCLEOTIDE SEQUENCE [LARGE SCALE GENOMIC DNA]</scope>
    <source>
        <strain evidence="1">CM1030</strain>
        <tissue evidence="1">Blood</tissue>
    </source>
</reference>
<dbReference type="AlphaFoldDB" id="A0ABD0NER6"/>
<comment type="caution">
    <text evidence="1">The sequence shown here is derived from an EMBL/GenBank/DDBJ whole genome shotgun (WGS) entry which is preliminary data.</text>
</comment>
<protein>
    <submittedName>
        <fullName evidence="1">Uncharacterized protein</fullName>
    </submittedName>
</protein>
<name>A0ABD0NER6_CIRMR</name>
<feature type="non-terminal residue" evidence="1">
    <location>
        <position position="1"/>
    </location>
</feature>
<gene>
    <name evidence="1" type="ORF">M9458_043580</name>
</gene>
<dbReference type="Proteomes" id="UP001529510">
    <property type="component" value="Unassembled WGS sequence"/>
</dbReference>
<evidence type="ECO:0000313" key="2">
    <source>
        <dbReference type="Proteomes" id="UP001529510"/>
    </source>
</evidence>
<proteinExistence type="predicted"/>